<dbReference type="RefSeq" id="WP_154946059.1">
    <property type="nucleotide sequence ID" value="NZ_BJUT01000113.1"/>
</dbReference>
<evidence type="ECO:0000313" key="2">
    <source>
        <dbReference type="EMBL" id="GEK78639.1"/>
    </source>
</evidence>
<feature type="compositionally biased region" description="Polar residues" evidence="1">
    <location>
        <begin position="75"/>
        <end position="86"/>
    </location>
</feature>
<organism evidence="2 3">
    <name type="scientific">Pseudoalteromonas atlantica</name>
    <name type="common">Alteromonas atlantica</name>
    <dbReference type="NCBI Taxonomy" id="288"/>
    <lineage>
        <taxon>Bacteria</taxon>
        <taxon>Pseudomonadati</taxon>
        <taxon>Pseudomonadota</taxon>
        <taxon>Gammaproteobacteria</taxon>
        <taxon>Alteromonadales</taxon>
        <taxon>Pseudoalteromonadaceae</taxon>
        <taxon>Pseudoalteromonas</taxon>
    </lineage>
</organism>
<evidence type="ECO:0000256" key="1">
    <source>
        <dbReference type="SAM" id="MobiDB-lite"/>
    </source>
</evidence>
<proteinExistence type="predicted"/>
<dbReference type="Proteomes" id="UP000321189">
    <property type="component" value="Unassembled WGS sequence"/>
</dbReference>
<keyword evidence="3" id="KW-1185">Reference proteome</keyword>
<dbReference type="EMBL" id="BJUT01000113">
    <property type="protein sequence ID" value="GEK78639.1"/>
    <property type="molecule type" value="Genomic_DNA"/>
</dbReference>
<reference evidence="2 3" key="1">
    <citation type="submission" date="2019-07" db="EMBL/GenBank/DDBJ databases">
        <title>Whole genome shotgun sequence of Pseudoalteromonas atlantica NBRC 103033.</title>
        <authorList>
            <person name="Hosoyama A."/>
            <person name="Uohara A."/>
            <person name="Ohji S."/>
            <person name="Ichikawa N."/>
        </authorList>
    </citation>
    <scope>NUCLEOTIDE SEQUENCE [LARGE SCALE GENOMIC DNA]</scope>
    <source>
        <strain evidence="2 3">NBRC 103033</strain>
    </source>
</reference>
<comment type="caution">
    <text evidence="2">The sequence shown here is derived from an EMBL/GenBank/DDBJ whole genome shotgun (WGS) entry which is preliminary data.</text>
</comment>
<evidence type="ECO:0008006" key="4">
    <source>
        <dbReference type="Google" id="ProtNLM"/>
    </source>
</evidence>
<sequence length="86" mass="9733">MSVVFQKPYSYTLYVYDNVWYVTYLSGGPLESGVSIKLNPEEVCSVHNNQAELEKLIKKFKQDRSSYEGREISPVVTSNGPPAKNN</sequence>
<gene>
    <name evidence="2" type="ORF">PAT01_39430</name>
</gene>
<name>A0ABQ0UJJ3_PSEAF</name>
<accession>A0ABQ0UJJ3</accession>
<feature type="region of interest" description="Disordered" evidence="1">
    <location>
        <begin position="63"/>
        <end position="86"/>
    </location>
</feature>
<evidence type="ECO:0000313" key="3">
    <source>
        <dbReference type="Proteomes" id="UP000321189"/>
    </source>
</evidence>
<protein>
    <recommendedName>
        <fullName evidence="4">Orphan protein</fullName>
    </recommendedName>
</protein>